<evidence type="ECO:0000256" key="2">
    <source>
        <dbReference type="ARBA" id="ARBA00008767"/>
    </source>
</evidence>
<accession>A0A9P8PN55</accession>
<reference evidence="10" key="1">
    <citation type="journal article" date="2021" name="Open Biol.">
        <title>Shared evolutionary footprints suggest mitochondrial oxidative damage underlies multiple complex I losses in fungi.</title>
        <authorList>
            <person name="Schikora-Tamarit M.A."/>
            <person name="Marcet-Houben M."/>
            <person name="Nosek J."/>
            <person name="Gabaldon T."/>
        </authorList>
    </citation>
    <scope>NUCLEOTIDE SEQUENCE</scope>
    <source>
        <strain evidence="10">CBS6341</strain>
    </source>
</reference>
<feature type="compositionally biased region" description="Polar residues" evidence="8">
    <location>
        <begin position="473"/>
        <end position="488"/>
    </location>
</feature>
<dbReference type="EMBL" id="JAEUBF010000846">
    <property type="protein sequence ID" value="KAH3674535.1"/>
    <property type="molecule type" value="Genomic_DNA"/>
</dbReference>
<evidence type="ECO:0000256" key="3">
    <source>
        <dbReference type="ARBA" id="ARBA00017307"/>
    </source>
</evidence>
<dbReference type="Proteomes" id="UP000769528">
    <property type="component" value="Unassembled WGS sequence"/>
</dbReference>
<comment type="subcellular location">
    <subcellularLocation>
        <location evidence="1">Nucleus</location>
    </subcellularLocation>
</comment>
<feature type="coiled-coil region" evidence="7">
    <location>
        <begin position="364"/>
        <end position="396"/>
    </location>
</feature>
<dbReference type="GO" id="GO:0005669">
    <property type="term" value="C:transcription factor TFIID complex"/>
    <property type="evidence" value="ECO:0007669"/>
    <property type="project" value="InterPro"/>
</dbReference>
<evidence type="ECO:0000256" key="1">
    <source>
        <dbReference type="ARBA" id="ARBA00004123"/>
    </source>
</evidence>
<dbReference type="PANTHER" id="PTHR46469:SF1">
    <property type="entry name" value="TRANSCRIPTION INITIATION FACTOR TFIID SUBUNIT 8"/>
    <property type="match status" value="1"/>
</dbReference>
<dbReference type="OrthoDB" id="2193813at2759"/>
<dbReference type="CDD" id="cd08049">
    <property type="entry name" value="TAF8"/>
    <property type="match status" value="1"/>
</dbReference>
<feature type="compositionally biased region" description="Polar residues" evidence="8">
    <location>
        <begin position="498"/>
        <end position="511"/>
    </location>
</feature>
<keyword evidence="11" id="KW-1185">Reference proteome</keyword>
<evidence type="ECO:0000256" key="5">
    <source>
        <dbReference type="ARBA" id="ARBA00023163"/>
    </source>
</evidence>
<feature type="domain" description="Transcription factor TFIID subunit 8 C-terminal" evidence="9">
    <location>
        <begin position="203"/>
        <end position="250"/>
    </location>
</feature>
<comment type="similarity">
    <text evidence="2">Belongs to the TAF8 family.</text>
</comment>
<dbReference type="InterPro" id="IPR019473">
    <property type="entry name" value="TFIID_su8_C"/>
</dbReference>
<feature type="region of interest" description="Disordered" evidence="8">
    <location>
        <begin position="254"/>
        <end position="273"/>
    </location>
</feature>
<keyword evidence="7" id="KW-0175">Coiled coil</keyword>
<dbReference type="InterPro" id="IPR037818">
    <property type="entry name" value="TAF8"/>
</dbReference>
<keyword evidence="4" id="KW-0805">Transcription regulation</keyword>
<dbReference type="Pfam" id="PF10406">
    <property type="entry name" value="TAF8_C"/>
    <property type="match status" value="1"/>
</dbReference>
<dbReference type="PANTHER" id="PTHR46469">
    <property type="entry name" value="TRANSCRIPTION INITIATION FACTOR TFIID SUBUNIT 8"/>
    <property type="match status" value="1"/>
</dbReference>
<name>A0A9P8PN55_9ASCO</name>
<evidence type="ECO:0000313" key="10">
    <source>
        <dbReference type="EMBL" id="KAH3674535.1"/>
    </source>
</evidence>
<keyword evidence="6" id="KW-0539">Nucleus</keyword>
<evidence type="ECO:0000256" key="7">
    <source>
        <dbReference type="SAM" id="Coils"/>
    </source>
</evidence>
<gene>
    <name evidence="10" type="ORF">WICMUC_003212</name>
</gene>
<sequence length="532" mass="61596">MSDILQDGVNKQNFAYPDSSIMNPPSTNENPKKPKPILRTEQKLPVIHEHKRDKTLDSMELIAKKELALHFQSLNIPMTSSVLEDVFGLFELFMDNILTDLQKLTQLQRRKKASPKDIQLLFRNCHISTSDLEEELLRSKKKLSAHIIAKKQALETLSESLSKVDIEPVELDNQDPSFVFYVQDDDIYKLVPTTYSKKNHKGIPKFLPEFPPDHTYRKSPIYLNKIPDQRYIRSKIVEESKLGEEALDHLTSYNKRETSDEVDGEEDREVVKEEQKEKPLEYDIWNFSDKKLNVPAYAKARLEFLKRKKGKEIKKKDSYDGDYDKIVVQLSPFVPVHKKGRTEDNKVSESDYIEKLFKSALTNIKTLKRKKTAREIEKEKLQKEAEELKKKEIAGESFNEIEDNAFANFENFENFDAKKFENFEKFGNEHISDAHEINFGVDDSKVEDGEYQLDINITEDTLMTEVPNTNIQSIDTNQDSLNSSNSHENAIDIPQPVAPNTSETETNVQVENNDRGHDDDQRMSDFDDITLE</sequence>
<organism evidence="10 11">
    <name type="scientific">Wickerhamomyces mucosus</name>
    <dbReference type="NCBI Taxonomy" id="1378264"/>
    <lineage>
        <taxon>Eukaryota</taxon>
        <taxon>Fungi</taxon>
        <taxon>Dikarya</taxon>
        <taxon>Ascomycota</taxon>
        <taxon>Saccharomycotina</taxon>
        <taxon>Saccharomycetes</taxon>
        <taxon>Phaffomycetales</taxon>
        <taxon>Wickerhamomycetaceae</taxon>
        <taxon>Wickerhamomyces</taxon>
    </lineage>
</organism>
<comment type="caution">
    <text evidence="10">The sequence shown here is derived from an EMBL/GenBank/DDBJ whole genome shotgun (WGS) entry which is preliminary data.</text>
</comment>
<evidence type="ECO:0000256" key="4">
    <source>
        <dbReference type="ARBA" id="ARBA00023015"/>
    </source>
</evidence>
<dbReference type="GO" id="GO:0006367">
    <property type="term" value="P:transcription initiation at RNA polymerase II promoter"/>
    <property type="evidence" value="ECO:0007669"/>
    <property type="project" value="TreeGrafter"/>
</dbReference>
<evidence type="ECO:0000256" key="8">
    <source>
        <dbReference type="SAM" id="MobiDB-lite"/>
    </source>
</evidence>
<keyword evidence="5" id="KW-0804">Transcription</keyword>
<evidence type="ECO:0000256" key="6">
    <source>
        <dbReference type="ARBA" id="ARBA00023242"/>
    </source>
</evidence>
<evidence type="ECO:0000313" key="11">
    <source>
        <dbReference type="Proteomes" id="UP000769528"/>
    </source>
</evidence>
<feature type="compositionally biased region" description="Basic and acidic residues" evidence="8">
    <location>
        <begin position="512"/>
        <end position="525"/>
    </location>
</feature>
<protein>
    <recommendedName>
        <fullName evidence="3">Transcription initiation factor TFIID subunit 8</fullName>
    </recommendedName>
</protein>
<dbReference type="CDD" id="cd00076">
    <property type="entry name" value="HFD_SF"/>
    <property type="match status" value="1"/>
</dbReference>
<feature type="region of interest" description="Disordered" evidence="8">
    <location>
        <begin position="473"/>
        <end position="532"/>
    </location>
</feature>
<feature type="region of interest" description="Disordered" evidence="8">
    <location>
        <begin position="1"/>
        <end position="36"/>
    </location>
</feature>
<feature type="compositionally biased region" description="Polar residues" evidence="8">
    <location>
        <begin position="20"/>
        <end position="29"/>
    </location>
</feature>
<dbReference type="AlphaFoldDB" id="A0A9P8PN55"/>
<evidence type="ECO:0000259" key="9">
    <source>
        <dbReference type="Pfam" id="PF10406"/>
    </source>
</evidence>
<proteinExistence type="inferred from homology"/>
<reference evidence="10" key="2">
    <citation type="submission" date="2021-01" db="EMBL/GenBank/DDBJ databases">
        <authorList>
            <person name="Schikora-Tamarit M.A."/>
        </authorList>
    </citation>
    <scope>NUCLEOTIDE SEQUENCE</scope>
    <source>
        <strain evidence="10">CBS6341</strain>
    </source>
</reference>